<protein>
    <submittedName>
        <fullName evidence="1">Uncharacterized protein</fullName>
    </submittedName>
</protein>
<proteinExistence type="predicted"/>
<reference evidence="1" key="1">
    <citation type="submission" date="2010-01" db="EMBL/GenBank/DDBJ databases">
        <title>Genome fragments of uncultured bacteria from the North Pacific subtropical Gyre.</title>
        <authorList>
            <person name="Pham V.D."/>
            <person name="Delong E.F."/>
        </authorList>
    </citation>
    <scope>NUCLEOTIDE SEQUENCE</scope>
</reference>
<evidence type="ECO:0000313" key="1">
    <source>
        <dbReference type="EMBL" id="ADI23665.1"/>
    </source>
</evidence>
<dbReference type="AlphaFoldDB" id="E7C891"/>
<name>E7C891_9BACT</name>
<accession>E7C891</accession>
<dbReference type="EMBL" id="GU568020">
    <property type="protein sequence ID" value="ADI23665.1"/>
    <property type="molecule type" value="Genomic_DNA"/>
</dbReference>
<organism evidence="1">
    <name type="scientific">uncultured Gemmatimonadales bacterium HF4000_15H13</name>
    <dbReference type="NCBI Taxonomy" id="723618"/>
    <lineage>
        <taxon>Bacteria</taxon>
        <taxon>Pseudomonadati</taxon>
        <taxon>Gemmatimonadota</taxon>
        <taxon>Gemmatimonadia</taxon>
        <taxon>Gemmatimonadales</taxon>
        <taxon>environmental samples</taxon>
    </lineage>
</organism>
<sequence>MARDAVELSDSSVAELADDEISDLSLDEGDDAVLSGAEHGIDLPVTEEGSVLGSSGSLGDVTLTGEVTTGVIGAVAFPALLAGLSKELVAQAPTALVTPDVAVDGLVADAEDAILAEPDLRSAQDSIPS</sequence>